<dbReference type="InterPro" id="IPR005583">
    <property type="entry name" value="YaaA"/>
</dbReference>
<dbReference type="OrthoDB" id="3210767at2"/>
<keyword evidence="2" id="KW-1185">Reference proteome</keyword>
<dbReference type="GO" id="GO:0033194">
    <property type="term" value="P:response to hydroperoxide"/>
    <property type="evidence" value="ECO:0007669"/>
    <property type="project" value="TreeGrafter"/>
</dbReference>
<dbReference type="Proteomes" id="UP000279859">
    <property type="component" value="Unassembled WGS sequence"/>
</dbReference>
<protein>
    <submittedName>
        <fullName evidence="1">Peroxide stress protein YaaA</fullName>
    </submittedName>
</protein>
<gene>
    <name evidence="1" type="ORF">EEJ31_06760</name>
</gene>
<organism evidence="1 2">
    <name type="scientific">Cryobacterium tepidiphilum</name>
    <dbReference type="NCBI Taxonomy" id="2486026"/>
    <lineage>
        <taxon>Bacteria</taxon>
        <taxon>Bacillati</taxon>
        <taxon>Actinomycetota</taxon>
        <taxon>Actinomycetes</taxon>
        <taxon>Micrococcales</taxon>
        <taxon>Microbacteriaceae</taxon>
        <taxon>Cryobacterium</taxon>
    </lineage>
</organism>
<evidence type="ECO:0000313" key="2">
    <source>
        <dbReference type="Proteomes" id="UP000279859"/>
    </source>
</evidence>
<sequence>MLFLLPPSETKRDGGVGASLELGTLAFPSLTDARREALDAVTTLAGDQERSMSVLRLSPKQAGEVERNRTVLTSPTMAAVDRYTGVLYDAMSAETLDADARAFAHRNVLVHSALFGLVRALDAVPAYRLSHSSRLPGLMLGKLWRQPVVDVLMALDGPILDLRSEAYAALGPAPAGSRTRYLRVVAEDGDGHKRALNHFNKKSKGQFTRAFAAGRPDVGTMDELCDWAHSAGFRLLPGAPGELHLVVSEVVASRS</sequence>
<dbReference type="RefSeq" id="WP_123045541.1">
    <property type="nucleotide sequence ID" value="NZ_RDSR01000008.1"/>
</dbReference>
<dbReference type="PANTHER" id="PTHR30283:SF4">
    <property type="entry name" value="PEROXIDE STRESS RESISTANCE PROTEIN YAAA"/>
    <property type="match status" value="1"/>
</dbReference>
<dbReference type="Pfam" id="PF03883">
    <property type="entry name" value="H2O2_YaaD"/>
    <property type="match status" value="1"/>
</dbReference>
<comment type="caution">
    <text evidence="1">The sequence shown here is derived from an EMBL/GenBank/DDBJ whole genome shotgun (WGS) entry which is preliminary data.</text>
</comment>
<dbReference type="GO" id="GO:0005829">
    <property type="term" value="C:cytosol"/>
    <property type="evidence" value="ECO:0007669"/>
    <property type="project" value="TreeGrafter"/>
</dbReference>
<dbReference type="PANTHER" id="PTHR30283">
    <property type="entry name" value="PEROXIDE STRESS RESPONSE PROTEIN YAAA"/>
    <property type="match status" value="1"/>
</dbReference>
<name>A0A3M8LG49_9MICO</name>
<dbReference type="AlphaFoldDB" id="A0A3M8LG49"/>
<evidence type="ECO:0000313" key="1">
    <source>
        <dbReference type="EMBL" id="RNE63664.1"/>
    </source>
</evidence>
<reference evidence="1 2" key="1">
    <citation type="submission" date="2018-11" db="EMBL/GenBank/DDBJ databases">
        <title>Cryobacterium sp. nov., isolated from rhizosphere soil of lettuce.</title>
        <authorList>
            <person name="Wang Y."/>
        </authorList>
    </citation>
    <scope>NUCLEOTIDE SEQUENCE [LARGE SCALE GENOMIC DNA]</scope>
    <source>
        <strain evidence="1 2">NEAU-85</strain>
    </source>
</reference>
<proteinExistence type="predicted"/>
<dbReference type="EMBL" id="RDSR01000008">
    <property type="protein sequence ID" value="RNE63664.1"/>
    <property type="molecule type" value="Genomic_DNA"/>
</dbReference>
<accession>A0A3M8LG49</accession>